<evidence type="ECO:0000259" key="5">
    <source>
        <dbReference type="PROSITE" id="PS50011"/>
    </source>
</evidence>
<reference evidence="6" key="1">
    <citation type="submission" date="2020-10" db="EMBL/GenBank/DDBJ databases">
        <title>Chromosome-scale genome assembly of the Allis shad, Alosa alosa.</title>
        <authorList>
            <person name="Margot Z."/>
            <person name="Christophe K."/>
            <person name="Cabau C."/>
            <person name="Louis A."/>
            <person name="Berthelot C."/>
            <person name="Parey E."/>
            <person name="Roest Crollius H."/>
            <person name="Montfort J."/>
            <person name="Robinson-Rechavi M."/>
            <person name="Bucao C."/>
            <person name="Bouchez O."/>
            <person name="Gislard M."/>
            <person name="Lluch J."/>
            <person name="Milhes M."/>
            <person name="Lampietro C."/>
            <person name="Lopez Roques C."/>
            <person name="Donnadieu C."/>
            <person name="Braasch I."/>
            <person name="Desvignes T."/>
            <person name="Postlethwait J."/>
            <person name="Bobe J."/>
            <person name="Guiguen Y."/>
        </authorList>
    </citation>
    <scope>NUCLEOTIDE SEQUENCE</scope>
    <source>
        <strain evidence="6">M-15738</strain>
        <tissue evidence="6">Blood</tissue>
    </source>
</reference>
<dbReference type="InterPro" id="IPR001245">
    <property type="entry name" value="Ser-Thr/Tyr_kinase_cat_dom"/>
</dbReference>
<dbReference type="InterPro" id="IPR008271">
    <property type="entry name" value="Ser/Thr_kinase_AS"/>
</dbReference>
<keyword evidence="2" id="KW-0547">Nucleotide-binding</keyword>
<keyword evidence="4" id="KW-0067">ATP-binding</keyword>
<name>A0AAV6FFI0_9TELE</name>
<comment type="caution">
    <text evidence="6">The sequence shown here is derived from an EMBL/GenBank/DDBJ whole genome shotgun (WGS) entry which is preliminary data.</text>
</comment>
<organism evidence="6 7">
    <name type="scientific">Alosa alosa</name>
    <name type="common">allis shad</name>
    <dbReference type="NCBI Taxonomy" id="278164"/>
    <lineage>
        <taxon>Eukaryota</taxon>
        <taxon>Metazoa</taxon>
        <taxon>Chordata</taxon>
        <taxon>Craniata</taxon>
        <taxon>Vertebrata</taxon>
        <taxon>Euteleostomi</taxon>
        <taxon>Actinopterygii</taxon>
        <taxon>Neopterygii</taxon>
        <taxon>Teleostei</taxon>
        <taxon>Clupei</taxon>
        <taxon>Clupeiformes</taxon>
        <taxon>Clupeoidei</taxon>
        <taxon>Clupeidae</taxon>
        <taxon>Alosa</taxon>
    </lineage>
</organism>
<dbReference type="Gene3D" id="1.10.510.10">
    <property type="entry name" value="Transferase(Phosphotransferase) domain 1"/>
    <property type="match status" value="1"/>
</dbReference>
<sequence>MSSLSSSFVQIRFDDISFYESCGGGSFGSVYRAHWLSQDKEVAVKKLLKIEKEAEILSVLSHKNIIQFYGAILEAPNYGIVTEYASGGMHYLHSEAPVKVIHRDLKSRNVVLTADKVLKVSPTLGFHYQY</sequence>
<keyword evidence="3" id="KW-0418">Kinase</keyword>
<keyword evidence="7" id="KW-1185">Reference proteome</keyword>
<dbReference type="AlphaFoldDB" id="A0AAV6FFI0"/>
<evidence type="ECO:0000256" key="2">
    <source>
        <dbReference type="ARBA" id="ARBA00022741"/>
    </source>
</evidence>
<dbReference type="GO" id="GO:0004713">
    <property type="term" value="F:protein tyrosine kinase activity"/>
    <property type="evidence" value="ECO:0007669"/>
    <property type="project" value="InterPro"/>
</dbReference>
<evidence type="ECO:0000256" key="4">
    <source>
        <dbReference type="ARBA" id="ARBA00022840"/>
    </source>
</evidence>
<dbReference type="GO" id="GO:0005524">
    <property type="term" value="F:ATP binding"/>
    <property type="evidence" value="ECO:0007669"/>
    <property type="project" value="UniProtKB-KW"/>
</dbReference>
<accession>A0AAV6FFI0</accession>
<dbReference type="PANTHER" id="PTHR44329:SF288">
    <property type="entry name" value="MITOGEN-ACTIVATED PROTEIN KINASE KINASE KINASE 20"/>
    <property type="match status" value="1"/>
</dbReference>
<dbReference type="SUPFAM" id="SSF56112">
    <property type="entry name" value="Protein kinase-like (PK-like)"/>
    <property type="match status" value="1"/>
</dbReference>
<evidence type="ECO:0000256" key="3">
    <source>
        <dbReference type="ARBA" id="ARBA00022777"/>
    </source>
</evidence>
<dbReference type="InterPro" id="IPR011009">
    <property type="entry name" value="Kinase-like_dom_sf"/>
</dbReference>
<evidence type="ECO:0000256" key="1">
    <source>
        <dbReference type="ARBA" id="ARBA00022679"/>
    </source>
</evidence>
<gene>
    <name evidence="6" type="ORF">AALO_G00285650</name>
</gene>
<dbReference type="InterPro" id="IPR051681">
    <property type="entry name" value="Ser/Thr_Kinases-Pseudokinases"/>
</dbReference>
<dbReference type="InterPro" id="IPR020635">
    <property type="entry name" value="Tyr_kinase_cat_dom"/>
</dbReference>
<protein>
    <recommendedName>
        <fullName evidence="5">Protein kinase domain-containing protein</fullName>
    </recommendedName>
</protein>
<dbReference type="Proteomes" id="UP000823561">
    <property type="component" value="Chromosome 23"/>
</dbReference>
<dbReference type="GO" id="GO:0004709">
    <property type="term" value="F:MAP kinase kinase kinase activity"/>
    <property type="evidence" value="ECO:0007669"/>
    <property type="project" value="TreeGrafter"/>
</dbReference>
<keyword evidence="1" id="KW-0808">Transferase</keyword>
<dbReference type="EMBL" id="JADWDJ010000023">
    <property type="protein sequence ID" value="KAG5261558.1"/>
    <property type="molecule type" value="Genomic_DNA"/>
</dbReference>
<dbReference type="Pfam" id="PF07714">
    <property type="entry name" value="PK_Tyr_Ser-Thr"/>
    <property type="match status" value="1"/>
</dbReference>
<feature type="domain" description="Protein kinase" evidence="5">
    <location>
        <begin position="16"/>
        <end position="130"/>
    </location>
</feature>
<dbReference type="PANTHER" id="PTHR44329">
    <property type="entry name" value="SERINE/THREONINE-PROTEIN KINASE TNNI3K-RELATED"/>
    <property type="match status" value="1"/>
</dbReference>
<evidence type="ECO:0000313" key="6">
    <source>
        <dbReference type="EMBL" id="KAG5261558.1"/>
    </source>
</evidence>
<dbReference type="PROSITE" id="PS00108">
    <property type="entry name" value="PROTEIN_KINASE_ST"/>
    <property type="match status" value="1"/>
</dbReference>
<dbReference type="GO" id="GO:0005737">
    <property type="term" value="C:cytoplasm"/>
    <property type="evidence" value="ECO:0007669"/>
    <property type="project" value="TreeGrafter"/>
</dbReference>
<dbReference type="PROSITE" id="PS50011">
    <property type="entry name" value="PROTEIN_KINASE_DOM"/>
    <property type="match status" value="1"/>
</dbReference>
<dbReference type="InterPro" id="IPR000719">
    <property type="entry name" value="Prot_kinase_dom"/>
</dbReference>
<proteinExistence type="predicted"/>
<dbReference type="SMART" id="SM00219">
    <property type="entry name" value="TyrKc"/>
    <property type="match status" value="1"/>
</dbReference>
<evidence type="ECO:0000313" key="7">
    <source>
        <dbReference type="Proteomes" id="UP000823561"/>
    </source>
</evidence>
<dbReference type="FunFam" id="3.30.200.20:FF:000220">
    <property type="entry name" value="mitogen-activated protein kinase kinase kinase 20 isoform X1"/>
    <property type="match status" value="1"/>
</dbReference>
<dbReference type="Gene3D" id="3.30.200.20">
    <property type="entry name" value="Phosphorylase Kinase, domain 1"/>
    <property type="match status" value="1"/>
</dbReference>